<reference evidence="1" key="1">
    <citation type="submission" date="2023-06" db="EMBL/GenBank/DDBJ databases">
        <authorList>
            <person name="Kurt Z."/>
        </authorList>
    </citation>
    <scope>NUCLEOTIDE SEQUENCE</scope>
</reference>
<dbReference type="Proteomes" id="UP001642409">
    <property type="component" value="Unassembled WGS sequence"/>
</dbReference>
<evidence type="ECO:0000313" key="2">
    <source>
        <dbReference type="EMBL" id="CAL6015153.1"/>
    </source>
</evidence>
<evidence type="ECO:0000313" key="1">
    <source>
        <dbReference type="EMBL" id="CAI9956178.1"/>
    </source>
</evidence>
<proteinExistence type="predicted"/>
<reference evidence="2 3" key="2">
    <citation type="submission" date="2024-07" db="EMBL/GenBank/DDBJ databases">
        <authorList>
            <person name="Akdeniz Z."/>
        </authorList>
    </citation>
    <scope>NUCLEOTIDE SEQUENCE [LARGE SCALE GENOMIC DNA]</scope>
</reference>
<evidence type="ECO:0000313" key="3">
    <source>
        <dbReference type="Proteomes" id="UP001642409"/>
    </source>
</evidence>
<dbReference type="AlphaFoldDB" id="A0AA86QKZ0"/>
<name>A0AA86QKZ0_9EUKA</name>
<dbReference type="EMBL" id="CATOUU010000871">
    <property type="protein sequence ID" value="CAI9956178.1"/>
    <property type="molecule type" value="Genomic_DNA"/>
</dbReference>
<protein>
    <submittedName>
        <fullName evidence="1">Uncharacterized protein</fullName>
    </submittedName>
</protein>
<organism evidence="1">
    <name type="scientific">Hexamita inflata</name>
    <dbReference type="NCBI Taxonomy" id="28002"/>
    <lineage>
        <taxon>Eukaryota</taxon>
        <taxon>Metamonada</taxon>
        <taxon>Diplomonadida</taxon>
        <taxon>Hexamitidae</taxon>
        <taxon>Hexamitinae</taxon>
        <taxon>Hexamita</taxon>
    </lineage>
</organism>
<sequence>MGCSTGNIDEQAIVEEPEVKRTEEWKQKNLYKIEDDTIRLSTELLQKNTVSAKPDEQRKVAIQPNEIMSLVGGFAVKLYNEKQKLTFKVGFFDNFKFQEQVQWMRQMSNFLNIFIRRESKGELYGIYDFTIVNDMISCKMCANKEPFIGSQIFSGAVEQQQLIEYVAKELETSVNKSNPFIEFLFDPAVVTSAQVQQLLKEMSLVMQLLNKKFSNRKFASIRKINAVSLFSFSICLFDLSNLPKILQEKFLFASDGREFQFDESILTKYGHRLLLNQLILNSDYNNLTLYIVDQVTQYATRIRVPREMCLQESFVGVISQIMFQQFDVLQQKMLTVGQKEDRYVTELLVQKADDEFKKKAEQLFEYILNQIGEPQKETVREFYSEEAQQQVQQKKQQVRKPGGVLKPGQIKQKEAPKVEVAEVLGHEDDNQEGDDEDQILQIVDEMSQAYLFNSSKVISLDLRKYDGEFIKKNMARLKKEVEKRLLGNDKIVCGTTLDDEVYFKIEKADGTTSQLGELSQPNNNQAADSLENMKDDESVALKIGNLWDM</sequence>
<keyword evidence="3" id="KW-1185">Reference proteome</keyword>
<accession>A0AA86QKZ0</accession>
<comment type="caution">
    <text evidence="1">The sequence shown here is derived from an EMBL/GenBank/DDBJ whole genome shotgun (WGS) entry which is preliminary data.</text>
</comment>
<gene>
    <name evidence="2" type="ORF">HINF_LOCUS24612</name>
    <name evidence="1" type="ORF">HINF_LOCUS43823</name>
</gene>
<dbReference type="EMBL" id="CAXDID020000072">
    <property type="protein sequence ID" value="CAL6015153.1"/>
    <property type="molecule type" value="Genomic_DNA"/>
</dbReference>